<keyword evidence="2" id="KW-1185">Reference proteome</keyword>
<dbReference type="RefSeq" id="XP_068370049.1">
    <property type="nucleotide sequence ID" value="XM_068496847.1"/>
</dbReference>
<proteinExistence type="predicted"/>
<reference evidence="1" key="1">
    <citation type="submission" date="2016-10" db="EMBL/GenBank/DDBJ databases">
        <authorList>
            <person name="Benchimol M."/>
            <person name="Almeida L.G."/>
            <person name="Vasconcelos A.T."/>
            <person name="Perreira-Neves A."/>
            <person name="Rosa I.A."/>
            <person name="Tasca T."/>
            <person name="Bogo M.R."/>
            <person name="de Souza W."/>
        </authorList>
    </citation>
    <scope>NUCLEOTIDE SEQUENCE [LARGE SCALE GENOMIC DNA]</scope>
    <source>
        <strain evidence="1">K</strain>
    </source>
</reference>
<evidence type="ECO:0000313" key="2">
    <source>
        <dbReference type="Proteomes" id="UP000179807"/>
    </source>
</evidence>
<dbReference type="EMBL" id="MLAK01000057">
    <property type="protein sequence ID" value="OHT16913.1"/>
    <property type="molecule type" value="Genomic_DNA"/>
</dbReference>
<name>A0A1J4L076_9EUKA</name>
<dbReference type="Proteomes" id="UP000179807">
    <property type="component" value="Unassembled WGS sequence"/>
</dbReference>
<sequence>MSGAKGKCYLKRKRFLNEVSQEIFATLQQIYYLRNEAVSESVMKKQATKYAQTVEAACLTPKYKMSNDEYHNVLHVKTHELCEVLKRNMIPSNSSPLNSPHINNNSPAHLNLSNSMSNYSSNLTCNLTLNSPHNSPCGVKTVQSLPGQIQLNSDILMMPVQKMQPKKSAPDLSSSLNIFNNSFDFNLNNNHASSLPNSFPKESDMFPLVGKAPDAFEISGDNLFDSNFMKEDLDFGEAMSFSFM</sequence>
<protein>
    <submittedName>
        <fullName evidence="1">Uncharacterized protein</fullName>
    </submittedName>
</protein>
<evidence type="ECO:0000313" key="1">
    <source>
        <dbReference type="EMBL" id="OHT16913.1"/>
    </source>
</evidence>
<accession>A0A1J4L076</accession>
<dbReference type="GeneID" id="94831551"/>
<dbReference type="VEuPathDB" id="TrichDB:TRFO_12782"/>
<organism evidence="1 2">
    <name type="scientific">Tritrichomonas foetus</name>
    <dbReference type="NCBI Taxonomy" id="1144522"/>
    <lineage>
        <taxon>Eukaryota</taxon>
        <taxon>Metamonada</taxon>
        <taxon>Parabasalia</taxon>
        <taxon>Tritrichomonadida</taxon>
        <taxon>Tritrichomonadidae</taxon>
        <taxon>Tritrichomonas</taxon>
    </lineage>
</organism>
<comment type="caution">
    <text evidence="1">The sequence shown here is derived from an EMBL/GenBank/DDBJ whole genome shotgun (WGS) entry which is preliminary data.</text>
</comment>
<gene>
    <name evidence="1" type="ORF">TRFO_12782</name>
</gene>
<dbReference type="AlphaFoldDB" id="A0A1J4L076"/>